<dbReference type="Pfam" id="PF00072">
    <property type="entry name" value="Response_reg"/>
    <property type="match status" value="1"/>
</dbReference>
<reference evidence="5 7" key="2">
    <citation type="submission" date="2018-10" db="EMBL/GenBank/DDBJ databases">
        <title>Complete genome sequence of Pseudomonas pelagia strain Kongs-67.</title>
        <authorList>
            <person name="Sinha R.K."/>
            <person name="Krishnan K."/>
        </authorList>
    </citation>
    <scope>NUCLEOTIDE SEQUENCE [LARGE SCALE GENOMIC DNA]</scope>
    <source>
        <strain evidence="5 7">Kongs-67</strain>
    </source>
</reference>
<reference evidence="4 6" key="1">
    <citation type="submission" date="2017-09" db="EMBL/GenBank/DDBJ databases">
        <title>Bacterial and phytoplankton interrelationship in Kongsfjorden, an Arctic fjord.</title>
        <authorList>
            <person name="Sinha R."/>
            <person name="Krishnan K."/>
        </authorList>
    </citation>
    <scope>NUCLEOTIDE SEQUENCE [LARGE SCALE GENOMIC DNA]</scope>
    <source>
        <strain evidence="4 6">58</strain>
    </source>
</reference>
<name>A0AA91U4S4_9GAMM</name>
<dbReference type="InterPro" id="IPR011006">
    <property type="entry name" value="CheY-like_superfamily"/>
</dbReference>
<dbReference type="Proteomes" id="UP000243750">
    <property type="component" value="Unassembled WGS sequence"/>
</dbReference>
<dbReference type="InterPro" id="IPR001789">
    <property type="entry name" value="Sig_transdc_resp-reg_receiver"/>
</dbReference>
<evidence type="ECO:0000313" key="5">
    <source>
        <dbReference type="EMBL" id="QFY58632.1"/>
    </source>
</evidence>
<evidence type="ECO:0000313" key="6">
    <source>
        <dbReference type="Proteomes" id="UP000243750"/>
    </source>
</evidence>
<dbReference type="EMBL" id="CP033116">
    <property type="protein sequence ID" value="QFY58632.1"/>
    <property type="molecule type" value="Genomic_DNA"/>
</dbReference>
<dbReference type="PANTHER" id="PTHR44591">
    <property type="entry name" value="STRESS RESPONSE REGULATOR PROTEIN 1"/>
    <property type="match status" value="1"/>
</dbReference>
<organism evidence="4 6">
    <name type="scientific">Halopseudomonas pelagia</name>
    <dbReference type="NCBI Taxonomy" id="553151"/>
    <lineage>
        <taxon>Bacteria</taxon>
        <taxon>Pseudomonadati</taxon>
        <taxon>Pseudomonadota</taxon>
        <taxon>Gammaproteobacteria</taxon>
        <taxon>Pseudomonadales</taxon>
        <taxon>Pseudomonadaceae</taxon>
        <taxon>Halopseudomonas</taxon>
    </lineage>
</organism>
<accession>A0AA91U4S4</accession>
<feature type="modified residue" description="4-aspartylphosphate" evidence="2">
    <location>
        <position position="114"/>
    </location>
</feature>
<dbReference type="Gene3D" id="3.40.50.2300">
    <property type="match status" value="1"/>
</dbReference>
<evidence type="ECO:0000256" key="2">
    <source>
        <dbReference type="PROSITE-ProRule" id="PRU00169"/>
    </source>
</evidence>
<keyword evidence="1 2" id="KW-0597">Phosphoprotein</keyword>
<keyword evidence="7" id="KW-1185">Reference proteome</keyword>
<evidence type="ECO:0000313" key="7">
    <source>
        <dbReference type="Proteomes" id="UP000344571"/>
    </source>
</evidence>
<evidence type="ECO:0000259" key="3">
    <source>
        <dbReference type="PROSITE" id="PS50110"/>
    </source>
</evidence>
<dbReference type="GO" id="GO:0000160">
    <property type="term" value="P:phosphorelay signal transduction system"/>
    <property type="evidence" value="ECO:0007669"/>
    <property type="project" value="InterPro"/>
</dbReference>
<dbReference type="PROSITE" id="PS50110">
    <property type="entry name" value="RESPONSE_REGULATORY"/>
    <property type="match status" value="1"/>
</dbReference>
<dbReference type="InterPro" id="IPR050595">
    <property type="entry name" value="Bact_response_regulator"/>
</dbReference>
<dbReference type="Proteomes" id="UP000344571">
    <property type="component" value="Chromosome"/>
</dbReference>
<dbReference type="AlphaFoldDB" id="A0AA91U4S4"/>
<evidence type="ECO:0000256" key="1">
    <source>
        <dbReference type="ARBA" id="ARBA00022553"/>
    </source>
</evidence>
<dbReference type="CDD" id="cd17546">
    <property type="entry name" value="REC_hyHK_CKI1_RcsC-like"/>
    <property type="match status" value="1"/>
</dbReference>
<feature type="domain" description="Response regulatory" evidence="3">
    <location>
        <begin position="65"/>
        <end position="179"/>
    </location>
</feature>
<evidence type="ECO:0000313" key="4">
    <source>
        <dbReference type="EMBL" id="PCD00688.1"/>
    </source>
</evidence>
<protein>
    <submittedName>
        <fullName evidence="5">Response regulator</fullName>
    </submittedName>
</protein>
<sequence>MEVDWESSTNNSPAEFILFPFSQYKRGWCGIGMAAILSWQYPPIYVHYGFGAKEMALHVRSSSPHVLVVDDDASNLIIAQSLLQHQGCTVVGCDDFAGAIRALQANSFNLALIDINMPEGSGSALSVELQHIDPELACIAFTADTDYQQQLDFLHGGFRGLLVKPISPDSLTRLLNEQGMTPGNGPVLSKLAALPNDARERYITLMIRDVSRSLESLRNDPKPEARQRALHSLVGVLGTAGARGYDQAVEAERLERDQLLTSQQLNSLLLQIDRLLSELD</sequence>
<dbReference type="PANTHER" id="PTHR44591:SF21">
    <property type="entry name" value="TWO-COMPONENT RESPONSE REGULATOR"/>
    <property type="match status" value="1"/>
</dbReference>
<gene>
    <name evidence="4" type="ORF">CO192_04845</name>
    <name evidence="5" type="ORF">EAO82_01810</name>
</gene>
<dbReference type="SUPFAM" id="SSF52172">
    <property type="entry name" value="CheY-like"/>
    <property type="match status" value="1"/>
</dbReference>
<dbReference type="EMBL" id="NWMT01000063">
    <property type="protein sequence ID" value="PCD00688.1"/>
    <property type="molecule type" value="Genomic_DNA"/>
</dbReference>
<proteinExistence type="predicted"/>
<dbReference type="SMART" id="SM00448">
    <property type="entry name" value="REC"/>
    <property type="match status" value="1"/>
</dbReference>